<evidence type="ECO:0000256" key="4">
    <source>
        <dbReference type="PROSITE-ProRule" id="PRU00335"/>
    </source>
</evidence>
<dbReference type="SUPFAM" id="SSF48498">
    <property type="entry name" value="Tetracyclin repressor-like, C-terminal domain"/>
    <property type="match status" value="1"/>
</dbReference>
<accession>A0A7X2PBQ8</accession>
<reference evidence="6 7" key="1">
    <citation type="submission" date="2019-08" db="EMBL/GenBank/DDBJ databases">
        <title>In-depth cultivation of the pig gut microbiome towards novel bacterial diversity and tailored functional studies.</title>
        <authorList>
            <person name="Wylensek D."/>
            <person name="Hitch T.C.A."/>
            <person name="Clavel T."/>
        </authorList>
    </citation>
    <scope>NUCLEOTIDE SEQUENCE [LARGE SCALE GENOMIC DNA]</scope>
    <source>
        <strain evidence="6 7">NM-380-WT-3C1</strain>
    </source>
</reference>
<dbReference type="PANTHER" id="PTHR47506:SF6">
    <property type="entry name" value="HTH-TYPE TRANSCRIPTIONAL REPRESSOR NEMR"/>
    <property type="match status" value="1"/>
</dbReference>
<dbReference type="SUPFAM" id="SSF46689">
    <property type="entry name" value="Homeodomain-like"/>
    <property type="match status" value="1"/>
</dbReference>
<gene>
    <name evidence="6" type="ORF">FYJ80_01475</name>
</gene>
<evidence type="ECO:0000259" key="5">
    <source>
        <dbReference type="PROSITE" id="PS50977"/>
    </source>
</evidence>
<dbReference type="Pfam" id="PF00440">
    <property type="entry name" value="TetR_N"/>
    <property type="match status" value="1"/>
</dbReference>
<proteinExistence type="predicted"/>
<comment type="caution">
    <text evidence="6">The sequence shown here is derived from an EMBL/GenBank/DDBJ whole genome shotgun (WGS) entry which is preliminary data.</text>
</comment>
<dbReference type="PRINTS" id="PR00455">
    <property type="entry name" value="HTHTETR"/>
</dbReference>
<dbReference type="AlphaFoldDB" id="A0A7X2PBQ8"/>
<evidence type="ECO:0000256" key="2">
    <source>
        <dbReference type="ARBA" id="ARBA00023125"/>
    </source>
</evidence>
<name>A0A7X2PBQ8_9SPIO</name>
<protein>
    <submittedName>
        <fullName evidence="6">TetR/AcrR family transcriptional regulator</fullName>
    </submittedName>
</protein>
<organism evidence="6 7">
    <name type="scientific">Bullifex porci</name>
    <dbReference type="NCBI Taxonomy" id="2606638"/>
    <lineage>
        <taxon>Bacteria</taxon>
        <taxon>Pseudomonadati</taxon>
        <taxon>Spirochaetota</taxon>
        <taxon>Spirochaetia</taxon>
        <taxon>Spirochaetales</taxon>
        <taxon>Spirochaetaceae</taxon>
        <taxon>Bullifex</taxon>
    </lineage>
</organism>
<sequence>MPKKIDHEERKITILKKALEIFARDGYRDSNLSTIAQECGLSRPTLYQYFKDKKEIYYYAVKLVTGKMFFEYSQMAWDESYGNTIDRISWICCDIVDQAVASEGELQSLMDVMLQSKREHVDFSDIIMKRTAKLTILFKRLLNHGVQNGEIIPGCDIEMVSRHLFTLLEAFCFQIAFLGNFSASDSKAFIATYLDFFRKK</sequence>
<evidence type="ECO:0000313" key="6">
    <source>
        <dbReference type="EMBL" id="MSU05455.1"/>
    </source>
</evidence>
<keyword evidence="7" id="KW-1185">Reference proteome</keyword>
<dbReference type="Gene3D" id="1.10.357.10">
    <property type="entry name" value="Tetracycline Repressor, domain 2"/>
    <property type="match status" value="1"/>
</dbReference>
<evidence type="ECO:0000256" key="3">
    <source>
        <dbReference type="ARBA" id="ARBA00023163"/>
    </source>
</evidence>
<evidence type="ECO:0000313" key="7">
    <source>
        <dbReference type="Proteomes" id="UP000460549"/>
    </source>
</evidence>
<dbReference type="EMBL" id="VUNN01000002">
    <property type="protein sequence ID" value="MSU05455.1"/>
    <property type="molecule type" value="Genomic_DNA"/>
</dbReference>
<keyword evidence="2 4" id="KW-0238">DNA-binding</keyword>
<dbReference type="InterPro" id="IPR036271">
    <property type="entry name" value="Tet_transcr_reg_TetR-rel_C_sf"/>
</dbReference>
<dbReference type="GO" id="GO:0003677">
    <property type="term" value="F:DNA binding"/>
    <property type="evidence" value="ECO:0007669"/>
    <property type="project" value="UniProtKB-UniRule"/>
</dbReference>
<dbReference type="InterPro" id="IPR009057">
    <property type="entry name" value="Homeodomain-like_sf"/>
</dbReference>
<feature type="domain" description="HTH tetR-type" evidence="5">
    <location>
        <begin position="8"/>
        <end position="68"/>
    </location>
</feature>
<dbReference type="PROSITE" id="PS50977">
    <property type="entry name" value="HTH_TETR_2"/>
    <property type="match status" value="1"/>
</dbReference>
<evidence type="ECO:0000256" key="1">
    <source>
        <dbReference type="ARBA" id="ARBA00023015"/>
    </source>
</evidence>
<feature type="DNA-binding region" description="H-T-H motif" evidence="4">
    <location>
        <begin position="31"/>
        <end position="50"/>
    </location>
</feature>
<dbReference type="Proteomes" id="UP000460549">
    <property type="component" value="Unassembled WGS sequence"/>
</dbReference>
<dbReference type="RefSeq" id="WP_154424355.1">
    <property type="nucleotide sequence ID" value="NZ_VUNN01000002.1"/>
</dbReference>
<dbReference type="PANTHER" id="PTHR47506">
    <property type="entry name" value="TRANSCRIPTIONAL REGULATORY PROTEIN"/>
    <property type="match status" value="1"/>
</dbReference>
<keyword evidence="1" id="KW-0805">Transcription regulation</keyword>
<keyword evidence="3" id="KW-0804">Transcription</keyword>
<dbReference type="InterPro" id="IPR001647">
    <property type="entry name" value="HTH_TetR"/>
</dbReference>